<dbReference type="SUPFAM" id="SSF48371">
    <property type="entry name" value="ARM repeat"/>
    <property type="match status" value="1"/>
</dbReference>
<gene>
    <name evidence="8" type="ORF">Dda_0798</name>
</gene>
<dbReference type="GO" id="GO:0000329">
    <property type="term" value="C:fungal-type vacuole membrane"/>
    <property type="evidence" value="ECO:0007669"/>
    <property type="project" value="TreeGrafter"/>
</dbReference>
<dbReference type="GO" id="GO:0010008">
    <property type="term" value="C:endosome membrane"/>
    <property type="evidence" value="ECO:0007669"/>
    <property type="project" value="TreeGrafter"/>
</dbReference>
<dbReference type="InterPro" id="IPR021133">
    <property type="entry name" value="HEAT_type_2"/>
</dbReference>
<keyword evidence="9" id="KW-1185">Reference proteome</keyword>
<organism evidence="8 9">
    <name type="scientific">Drechslerella dactyloides</name>
    <name type="common">Nematode-trapping fungus</name>
    <name type="synonym">Arthrobotrys dactyloides</name>
    <dbReference type="NCBI Taxonomy" id="74499"/>
    <lineage>
        <taxon>Eukaryota</taxon>
        <taxon>Fungi</taxon>
        <taxon>Dikarya</taxon>
        <taxon>Ascomycota</taxon>
        <taxon>Pezizomycotina</taxon>
        <taxon>Orbiliomycetes</taxon>
        <taxon>Orbiliales</taxon>
        <taxon>Orbiliaceae</taxon>
        <taxon>Drechslerella</taxon>
    </lineage>
</organism>
<evidence type="ECO:0000256" key="2">
    <source>
        <dbReference type="ARBA" id="ARBA00010225"/>
    </source>
</evidence>
<comment type="caution">
    <text evidence="8">The sequence shown here is derived from an EMBL/GenBank/DDBJ whole genome shotgun (WGS) entry which is preliminary data.</text>
</comment>
<dbReference type="GO" id="GO:0070772">
    <property type="term" value="C:PAS complex"/>
    <property type="evidence" value="ECO:0007669"/>
    <property type="project" value="InterPro"/>
</dbReference>
<feature type="compositionally biased region" description="Basic and acidic residues" evidence="6">
    <location>
        <begin position="326"/>
        <end position="342"/>
    </location>
</feature>
<feature type="region of interest" description="Disordered" evidence="6">
    <location>
        <begin position="470"/>
        <end position="490"/>
    </location>
</feature>
<feature type="repeat" description="HEAT" evidence="5">
    <location>
        <begin position="105"/>
        <end position="143"/>
    </location>
</feature>
<dbReference type="InterPro" id="IPR021841">
    <property type="entry name" value="VAC14_Fig4p-bd"/>
</dbReference>
<feature type="compositionally biased region" description="Basic residues" evidence="6">
    <location>
        <begin position="905"/>
        <end position="914"/>
    </location>
</feature>
<evidence type="ECO:0000256" key="3">
    <source>
        <dbReference type="ARBA" id="ARBA00022737"/>
    </source>
</evidence>
<feature type="region of interest" description="Disordered" evidence="6">
    <location>
        <begin position="846"/>
        <end position="914"/>
    </location>
</feature>
<dbReference type="Proteomes" id="UP001221413">
    <property type="component" value="Unassembled WGS sequence"/>
</dbReference>
<proteinExistence type="inferred from homology"/>
<protein>
    <recommendedName>
        <fullName evidence="7">Vacuolar protein 14 C-terminal Fig4-binding domain-containing protein</fullName>
    </recommendedName>
</protein>
<name>A0AAD6J6W0_DREDA</name>
<keyword evidence="3" id="KW-0677">Repeat</keyword>
<feature type="region of interest" description="Disordered" evidence="6">
    <location>
        <begin position="310"/>
        <end position="347"/>
    </location>
</feature>
<dbReference type="InterPro" id="IPR016024">
    <property type="entry name" value="ARM-type_fold"/>
</dbReference>
<evidence type="ECO:0000259" key="7">
    <source>
        <dbReference type="Pfam" id="PF11916"/>
    </source>
</evidence>
<keyword evidence="4" id="KW-0472">Membrane</keyword>
<dbReference type="Pfam" id="PF11916">
    <property type="entry name" value="Vac14_Fig4_bd"/>
    <property type="match status" value="1"/>
</dbReference>
<dbReference type="Pfam" id="PF12755">
    <property type="entry name" value="Vac14_Fab1_bd"/>
    <property type="match status" value="1"/>
</dbReference>
<feature type="compositionally biased region" description="Low complexity" evidence="6">
    <location>
        <begin position="884"/>
        <end position="893"/>
    </location>
</feature>
<dbReference type="Gene3D" id="1.25.10.10">
    <property type="entry name" value="Leucine-rich Repeat Variant"/>
    <property type="match status" value="2"/>
</dbReference>
<dbReference type="InterPro" id="IPR011989">
    <property type="entry name" value="ARM-like"/>
</dbReference>
<dbReference type="GO" id="GO:0006661">
    <property type="term" value="P:phosphatidylinositol biosynthetic process"/>
    <property type="evidence" value="ECO:0007669"/>
    <property type="project" value="InterPro"/>
</dbReference>
<dbReference type="PANTHER" id="PTHR16023">
    <property type="entry name" value="TAX1 BINDING PROTEIN-RELATED"/>
    <property type="match status" value="1"/>
</dbReference>
<comment type="subcellular location">
    <subcellularLocation>
        <location evidence="1">Endomembrane system</location>
    </subcellularLocation>
</comment>
<evidence type="ECO:0000256" key="5">
    <source>
        <dbReference type="PROSITE-ProRule" id="PRU00103"/>
    </source>
</evidence>
<feature type="domain" description="Vacuolar protein 14 C-terminal Fig4-binding" evidence="7">
    <location>
        <begin position="606"/>
        <end position="783"/>
    </location>
</feature>
<evidence type="ECO:0000313" key="8">
    <source>
        <dbReference type="EMBL" id="KAJ6264649.1"/>
    </source>
</evidence>
<dbReference type="PANTHER" id="PTHR16023:SF0">
    <property type="entry name" value="PROTEIN VAC14 HOMOLOG"/>
    <property type="match status" value="1"/>
</dbReference>
<evidence type="ECO:0000256" key="1">
    <source>
        <dbReference type="ARBA" id="ARBA00004308"/>
    </source>
</evidence>
<reference evidence="8" key="1">
    <citation type="submission" date="2023-01" db="EMBL/GenBank/DDBJ databases">
        <title>The chitinases involved in constricting ring structure development in the nematode-trapping fungus Drechslerella dactyloides.</title>
        <authorList>
            <person name="Wang R."/>
            <person name="Zhang L."/>
            <person name="Tang P."/>
            <person name="Li S."/>
            <person name="Liang L."/>
        </authorList>
    </citation>
    <scope>NUCLEOTIDE SEQUENCE</scope>
    <source>
        <strain evidence="8">YMF1.00031</strain>
    </source>
</reference>
<dbReference type="InterPro" id="IPR026825">
    <property type="entry name" value="Vac14"/>
</dbReference>
<feature type="compositionally biased region" description="Polar residues" evidence="6">
    <location>
        <begin position="856"/>
        <end position="878"/>
    </location>
</feature>
<accession>A0AAD6J6W0</accession>
<feature type="compositionally biased region" description="Polar residues" evidence="6">
    <location>
        <begin position="470"/>
        <end position="486"/>
    </location>
</feature>
<comment type="similarity">
    <text evidence="2">Belongs to the VAC14 family.</text>
</comment>
<evidence type="ECO:0000256" key="6">
    <source>
        <dbReference type="SAM" id="MobiDB-lite"/>
    </source>
</evidence>
<evidence type="ECO:0000313" key="9">
    <source>
        <dbReference type="Proteomes" id="UP001221413"/>
    </source>
</evidence>
<dbReference type="EMBL" id="JAQGDS010000001">
    <property type="protein sequence ID" value="KAJ6264649.1"/>
    <property type="molecule type" value="Genomic_DNA"/>
</dbReference>
<sequence length="914" mass="101822">MLLDEVSMISSTTRGRWALSSSCPRSVGLLSTVDTIADTIARLEKLIREHLANNDNEKIRQIIDQLVHDFAYAVHQPHARNGGLIGLAAASIALGSDVAFYLDAIIPPVLACFEDQDARVRYYACESMYNIAKVAKGEVLLNFNEIFDALCKLTADTELSVKNGAELLDRLIKDIVAESASTYVSILHSPRDEAVTTDDESNDDDSSMLPTAFSLKKFIPLLQERIHVVNPFTRQFLVSWIVLLDGIPDLELVTFLPEFLGDLFGYLGDANMDVHDATEVCLEGFLQEIRKIAYVKRGVAESRRSVLKSAKPKDSSISEGAVTDDTDPKRDDDDSASRHDDPDGMWMPGQDIHVDHKKLLEILIPFLDPASRIYRDLAFTHPNLTNAKRAEEELQRTSFFWVASFLEICPEEIVQFLPRLLSYVLPATSSQYELVREVAQKVDTLMLNLILNLFTDSKIIPMGQTQGQSGALQSLQDRSSTPNLAEQNGDDSITDEMARLGINATSGELDYGATVHALTMQFLNENEATRLAALDWLIMLHKKAGDKVIAVNDGTFPALLKTLSDPSELVVTRDLELLSQISKNSDDEVFASFMNDLLNLFSTDRRLLDTRGYLIIRRLCLNLNPERIYRTLAELIEKEEDVEFASTMVQLLNNNLMTAPEIGELRKRLRSLETKDGQTLFIALFRSWCHNAVAAFCLCLLAQAYEQASNLLAIFGELELSVSLLIQLDKLVQLLESPVFTYLRMQLLEPEKYPFLYKCLYGLLMLMPQSSAFAALKNRLNSVSAIGYLHQLAPRPTPSYEPRNRLKARSENEIKWIDLLDKFKYVQEKSRRYNVQYITKAPNLPPLTDVPPLNANGASSSTPNLAVSSGTAASSTPPNRIPTPSSVASAPAPKSKGGLGIAKLTRGRLKNSTK</sequence>
<dbReference type="AlphaFoldDB" id="A0AAD6J6W0"/>
<evidence type="ECO:0000256" key="4">
    <source>
        <dbReference type="ARBA" id="ARBA00023136"/>
    </source>
</evidence>
<dbReference type="PROSITE" id="PS50077">
    <property type="entry name" value="HEAT_REPEAT"/>
    <property type="match status" value="1"/>
</dbReference>